<keyword evidence="2" id="KW-0677">Repeat</keyword>
<dbReference type="Proteomes" id="UP000276232">
    <property type="component" value="Unassembled WGS sequence"/>
</dbReference>
<gene>
    <name evidence="4" type="ORF">EDC03_0145</name>
</gene>
<comment type="caution">
    <text evidence="4">The sequence shown here is derived from an EMBL/GenBank/DDBJ whole genome shotgun (WGS) entry which is preliminary data.</text>
</comment>
<protein>
    <submittedName>
        <fullName evidence="4">Thiosulfate/3-mercaptopyruvate sulfurtransferase</fullName>
    </submittedName>
</protein>
<dbReference type="InParanoid" id="A0A3N1HSQ7"/>
<dbReference type="Gene3D" id="3.40.250.10">
    <property type="entry name" value="Rhodanese-like domain"/>
    <property type="match status" value="2"/>
</dbReference>
<dbReference type="PANTHER" id="PTHR11364">
    <property type="entry name" value="THIOSULFATE SULFERTANSFERASE"/>
    <property type="match status" value="1"/>
</dbReference>
<name>A0A3N1HSQ7_9ACTN</name>
<reference evidence="4 5" key="1">
    <citation type="journal article" date="2015" name="Stand. Genomic Sci.">
        <title>Genomic Encyclopedia of Bacterial and Archaeal Type Strains, Phase III: the genomes of soil and plant-associated and newly described type strains.</title>
        <authorList>
            <person name="Whitman W.B."/>
            <person name="Woyke T."/>
            <person name="Klenk H.P."/>
            <person name="Zhou Y."/>
            <person name="Lilburn T.G."/>
            <person name="Beck B.J."/>
            <person name="De Vos P."/>
            <person name="Vandamme P."/>
            <person name="Eisen J.A."/>
            <person name="Garrity G."/>
            <person name="Hugenholtz P."/>
            <person name="Kyrpides N.C."/>
        </authorList>
    </citation>
    <scope>NUCLEOTIDE SEQUENCE [LARGE SCALE GENOMIC DNA]</scope>
    <source>
        <strain evidence="4 5">CECT 7306</strain>
    </source>
</reference>
<dbReference type="PROSITE" id="PS50206">
    <property type="entry name" value="RHODANESE_3"/>
    <property type="match status" value="2"/>
</dbReference>
<dbReference type="InterPro" id="IPR045078">
    <property type="entry name" value="TST/MPST-like"/>
</dbReference>
<organism evidence="4 5">
    <name type="scientific">Pseudokineococcus lusitanus</name>
    <dbReference type="NCBI Taxonomy" id="763993"/>
    <lineage>
        <taxon>Bacteria</taxon>
        <taxon>Bacillati</taxon>
        <taxon>Actinomycetota</taxon>
        <taxon>Actinomycetes</taxon>
        <taxon>Kineosporiales</taxon>
        <taxon>Kineosporiaceae</taxon>
        <taxon>Pseudokineococcus</taxon>
    </lineage>
</organism>
<dbReference type="SUPFAM" id="SSF52821">
    <property type="entry name" value="Rhodanese/Cell cycle control phosphatase"/>
    <property type="match status" value="2"/>
</dbReference>
<accession>A0A3N1HSQ7</accession>
<dbReference type="Pfam" id="PF00581">
    <property type="entry name" value="Rhodanese"/>
    <property type="match status" value="2"/>
</dbReference>
<dbReference type="GO" id="GO:0004792">
    <property type="term" value="F:thiosulfate-cyanide sulfurtransferase activity"/>
    <property type="evidence" value="ECO:0007669"/>
    <property type="project" value="TreeGrafter"/>
</dbReference>
<keyword evidence="1 4" id="KW-0808">Transferase</keyword>
<evidence type="ECO:0000259" key="3">
    <source>
        <dbReference type="PROSITE" id="PS50206"/>
    </source>
</evidence>
<feature type="domain" description="Rhodanese" evidence="3">
    <location>
        <begin position="171"/>
        <end position="282"/>
    </location>
</feature>
<dbReference type="SMART" id="SM00450">
    <property type="entry name" value="RHOD"/>
    <property type="match status" value="2"/>
</dbReference>
<proteinExistence type="predicted"/>
<evidence type="ECO:0000313" key="4">
    <source>
        <dbReference type="EMBL" id="ROP45541.1"/>
    </source>
</evidence>
<keyword evidence="4" id="KW-0670">Pyruvate</keyword>
<evidence type="ECO:0000313" key="5">
    <source>
        <dbReference type="Proteomes" id="UP000276232"/>
    </source>
</evidence>
<evidence type="ECO:0000256" key="1">
    <source>
        <dbReference type="ARBA" id="ARBA00022679"/>
    </source>
</evidence>
<dbReference type="InterPro" id="IPR036873">
    <property type="entry name" value="Rhodanese-like_dom_sf"/>
</dbReference>
<dbReference type="InterPro" id="IPR001763">
    <property type="entry name" value="Rhodanese-like_dom"/>
</dbReference>
<sequence length="296" mass="29734">MDAPAALRAAHLVDASTLAALLAGDAPPVVLDVRWALGAPDGRATHRAARVPGSTYVDLETELAGHGAPTDGRHPLPDVADLQAAARRWGVGAGQAVVVLDDVAGLSAARAWWLLRWAGLADVRLLDGGLAAWRAAGLPLASSDPVAPAPGDVVLRGGALPTVDADGAAALASRGRLLDVRAGERYRGETEPVDPRAGHVPGALSAPTAETLDAAGALVPSTTLDERFAALGTAPGERVGVSCGSGVTAAHAALTLVLSGREPVLFPGSWSAWANDPARPVAVGAEPWGSDGPTSA</sequence>
<dbReference type="CDD" id="cd01448">
    <property type="entry name" value="TST_Repeat_1"/>
    <property type="match status" value="1"/>
</dbReference>
<dbReference type="PANTHER" id="PTHR11364:SF27">
    <property type="entry name" value="SULFURTRANSFERASE"/>
    <property type="match status" value="1"/>
</dbReference>
<dbReference type="EMBL" id="RJKN01000001">
    <property type="protein sequence ID" value="ROP45541.1"/>
    <property type="molecule type" value="Genomic_DNA"/>
</dbReference>
<dbReference type="AlphaFoldDB" id="A0A3N1HSQ7"/>
<feature type="domain" description="Rhodanese" evidence="3">
    <location>
        <begin position="24"/>
        <end position="142"/>
    </location>
</feature>
<evidence type="ECO:0000256" key="2">
    <source>
        <dbReference type="ARBA" id="ARBA00022737"/>
    </source>
</evidence>
<dbReference type="FunCoup" id="A0A3N1HSQ7">
    <property type="interactions" value="273"/>
</dbReference>
<dbReference type="RefSeq" id="WP_241966948.1">
    <property type="nucleotide sequence ID" value="NZ_RJKN01000001.1"/>
</dbReference>
<keyword evidence="5" id="KW-1185">Reference proteome</keyword>